<reference evidence="1 3" key="1">
    <citation type="journal article" date="2015" name="Genome Announc.">
        <title>Complete genome sequences for 35 biothreat assay-relevant bacillus species.</title>
        <authorList>
            <person name="Johnson S.L."/>
            <person name="Daligault H.E."/>
            <person name="Davenport K.W."/>
            <person name="Jaissle J."/>
            <person name="Frey K.G."/>
            <person name="Ladner J.T."/>
            <person name="Broomall S.M."/>
            <person name="Bishop-Lilly K.A."/>
            <person name="Bruce D.C."/>
            <person name="Gibbons H.S."/>
            <person name="Coyne S.R."/>
            <person name="Lo C.C."/>
            <person name="Meincke L."/>
            <person name="Munk A.C."/>
            <person name="Koroleva G.I."/>
            <person name="Rosenzweig C.N."/>
            <person name="Palacios G.F."/>
            <person name="Redden C.L."/>
            <person name="Minogue T.D."/>
            <person name="Chain P.S."/>
        </authorList>
    </citation>
    <scope>NUCLEOTIDE SEQUENCE [LARGE SCALE GENOMIC DNA]</scope>
    <source>
        <strain evidence="1 3">HD1011</strain>
    </source>
</reference>
<dbReference type="EMBL" id="CP009335">
    <property type="protein sequence ID" value="AJG75138.1"/>
    <property type="molecule type" value="Genomic_DNA"/>
</dbReference>
<evidence type="ECO:0000313" key="3">
    <source>
        <dbReference type="Proteomes" id="UP000031876"/>
    </source>
</evidence>
<gene>
    <name evidence="1" type="ORF">BF38_3048</name>
    <name evidence="2" type="ORF">FOC89_22910</name>
</gene>
<evidence type="ECO:0000313" key="1">
    <source>
        <dbReference type="EMBL" id="AJG75138.1"/>
    </source>
</evidence>
<evidence type="ECO:0000313" key="4">
    <source>
        <dbReference type="Proteomes" id="UP000501107"/>
    </source>
</evidence>
<dbReference type="KEGG" id="btw:BF38_3048"/>
<organism evidence="2 4">
    <name type="scientific">Bacillus thuringiensis</name>
    <dbReference type="NCBI Taxonomy" id="1428"/>
    <lineage>
        <taxon>Bacteria</taxon>
        <taxon>Bacillati</taxon>
        <taxon>Bacillota</taxon>
        <taxon>Bacilli</taxon>
        <taxon>Bacillales</taxon>
        <taxon>Bacillaceae</taxon>
        <taxon>Bacillus</taxon>
        <taxon>Bacillus cereus group</taxon>
    </lineage>
</organism>
<protein>
    <submittedName>
        <fullName evidence="2">Uncharacterized protein</fullName>
    </submittedName>
</protein>
<dbReference type="RefSeq" id="WP_000137371.1">
    <property type="nucleotide sequence ID" value="NZ_CP009335.1"/>
</dbReference>
<dbReference type="EMBL" id="CP053980">
    <property type="protein sequence ID" value="QKH26676.1"/>
    <property type="molecule type" value="Genomic_DNA"/>
</dbReference>
<dbReference type="Proteomes" id="UP000501107">
    <property type="component" value="Chromosome"/>
</dbReference>
<dbReference type="AlphaFoldDB" id="A0A0B5NSQ6"/>
<dbReference type="Proteomes" id="UP000031876">
    <property type="component" value="Chromosome"/>
</dbReference>
<reference evidence="2 4" key="2">
    <citation type="submission" date="2020-05" db="EMBL/GenBank/DDBJ databases">
        <title>FDA dAtabase for Regulatory Grade micrObial Sequences (FDA-ARGOS): Supporting development and validation of Infectious Disease Dx tests.</title>
        <authorList>
            <person name="Nelson B."/>
            <person name="Plummer A."/>
            <person name="Tallon L."/>
            <person name="Sadzewicz L."/>
            <person name="Zhao X."/>
            <person name="Vavikolanu K."/>
            <person name="Mehta A."/>
            <person name="Aluvathingal J."/>
            <person name="Nadendla S."/>
            <person name="Myers T."/>
            <person name="Yan Y."/>
            <person name="Sichtig H."/>
        </authorList>
    </citation>
    <scope>NUCLEOTIDE SEQUENCE [LARGE SCALE GENOMIC DNA]</scope>
    <source>
        <strain evidence="2 4">FDAARGOS_795</strain>
    </source>
</reference>
<sequence>MTELDLYKFCEDKEMDWRGDQLIIWLYFDELEGWTNLIGHDHFVEGGQEVALLAKCVAFDLCEICEDWEIDPERILKKGE</sequence>
<accession>A0A0B5NSQ6</accession>
<proteinExistence type="predicted"/>
<evidence type="ECO:0000313" key="2">
    <source>
        <dbReference type="EMBL" id="QKH26676.1"/>
    </source>
</evidence>
<name>A0A0B5NSQ6_BACTU</name>